<dbReference type="EMBL" id="AQPN01000008">
    <property type="protein sequence ID" value="EOR96585.1"/>
    <property type="molecule type" value="Genomic_DNA"/>
</dbReference>
<dbReference type="SUPFAM" id="SSF53244">
    <property type="entry name" value="MurD-like peptide ligases, peptide-binding domain"/>
    <property type="match status" value="1"/>
</dbReference>
<dbReference type="GO" id="GO:0046656">
    <property type="term" value="P:folic acid biosynthetic process"/>
    <property type="evidence" value="ECO:0007669"/>
    <property type="project" value="UniProtKB-KW"/>
</dbReference>
<evidence type="ECO:0000256" key="8">
    <source>
        <dbReference type="ARBA" id="ARBA00019357"/>
    </source>
</evidence>
<organism evidence="25 26">
    <name type="scientific">Arcticibacter svalbardensis MN12-7</name>
    <dbReference type="NCBI Taxonomy" id="1150600"/>
    <lineage>
        <taxon>Bacteria</taxon>
        <taxon>Pseudomonadati</taxon>
        <taxon>Bacteroidota</taxon>
        <taxon>Sphingobacteriia</taxon>
        <taxon>Sphingobacteriales</taxon>
        <taxon>Sphingobacteriaceae</taxon>
        <taxon>Arcticibacter</taxon>
    </lineage>
</organism>
<keyword evidence="11 22" id="KW-0547">Nucleotide-binding</keyword>
<dbReference type="PANTHER" id="PTHR11136:SF0">
    <property type="entry name" value="DIHYDROFOLATE SYNTHETASE-RELATED"/>
    <property type="match status" value="1"/>
</dbReference>
<gene>
    <name evidence="25" type="ORF">ADIARSV_0216</name>
</gene>
<dbReference type="InterPro" id="IPR004101">
    <property type="entry name" value="Mur_ligase_C"/>
</dbReference>
<evidence type="ECO:0000256" key="13">
    <source>
        <dbReference type="ARBA" id="ARBA00022842"/>
    </source>
</evidence>
<dbReference type="InterPro" id="IPR001645">
    <property type="entry name" value="Folylpolyglutamate_synth"/>
</dbReference>
<evidence type="ECO:0000256" key="3">
    <source>
        <dbReference type="ARBA" id="ARBA00004799"/>
    </source>
</evidence>
<dbReference type="Proteomes" id="UP000014174">
    <property type="component" value="Unassembled WGS sequence"/>
</dbReference>
<dbReference type="PIRSF" id="PIRSF001563">
    <property type="entry name" value="Folylpolyglu_synth"/>
    <property type="match status" value="1"/>
</dbReference>
<evidence type="ECO:0000256" key="2">
    <source>
        <dbReference type="ARBA" id="ARBA00002714"/>
    </source>
</evidence>
<evidence type="ECO:0000256" key="10">
    <source>
        <dbReference type="ARBA" id="ARBA00022723"/>
    </source>
</evidence>
<proteinExistence type="inferred from homology"/>
<evidence type="ECO:0000256" key="15">
    <source>
        <dbReference type="ARBA" id="ARBA00030048"/>
    </source>
</evidence>
<evidence type="ECO:0000313" key="25">
    <source>
        <dbReference type="EMBL" id="EOR96585.1"/>
    </source>
</evidence>
<dbReference type="InterPro" id="IPR018109">
    <property type="entry name" value="Folylpolyglutamate_synth_CS"/>
</dbReference>
<dbReference type="InterPro" id="IPR013221">
    <property type="entry name" value="Mur_ligase_cen"/>
</dbReference>
<dbReference type="FunFam" id="3.40.1190.10:FF:000011">
    <property type="entry name" value="Folylpolyglutamate synthase/dihydrofolate synthase"/>
    <property type="match status" value="1"/>
</dbReference>
<keyword evidence="9 22" id="KW-0436">Ligase</keyword>
<dbReference type="GO" id="GO:0005737">
    <property type="term" value="C:cytoplasm"/>
    <property type="evidence" value="ECO:0007669"/>
    <property type="project" value="TreeGrafter"/>
</dbReference>
<name>R9GYM2_9SPHI</name>
<evidence type="ECO:0000256" key="22">
    <source>
        <dbReference type="PIRNR" id="PIRNR001563"/>
    </source>
</evidence>
<dbReference type="Pfam" id="PF08245">
    <property type="entry name" value="Mur_ligase_M"/>
    <property type="match status" value="1"/>
</dbReference>
<comment type="similarity">
    <text evidence="5 22">Belongs to the folylpolyglutamate synthase family.</text>
</comment>
<dbReference type="InterPro" id="IPR036565">
    <property type="entry name" value="Mur-like_cat_sf"/>
</dbReference>
<accession>R9GYM2</accession>
<dbReference type="GO" id="GO:0004326">
    <property type="term" value="F:tetrahydrofolylpolyglutamate synthase activity"/>
    <property type="evidence" value="ECO:0007669"/>
    <property type="project" value="UniProtKB-EC"/>
</dbReference>
<evidence type="ECO:0000256" key="20">
    <source>
        <dbReference type="ARBA" id="ARBA00049035"/>
    </source>
</evidence>
<keyword evidence="12 22" id="KW-0067">ATP-binding</keyword>
<dbReference type="Gene3D" id="3.90.190.20">
    <property type="entry name" value="Mur ligase, C-terminal domain"/>
    <property type="match status" value="1"/>
</dbReference>
<evidence type="ECO:0000256" key="7">
    <source>
        <dbReference type="ARBA" id="ARBA00013025"/>
    </source>
</evidence>
<dbReference type="Gene3D" id="3.40.1190.10">
    <property type="entry name" value="Mur-like, catalytic domain"/>
    <property type="match status" value="1"/>
</dbReference>
<evidence type="ECO:0000256" key="19">
    <source>
        <dbReference type="ARBA" id="ARBA00047808"/>
    </source>
</evidence>
<feature type="domain" description="Mur ligase central" evidence="24">
    <location>
        <begin position="36"/>
        <end position="271"/>
    </location>
</feature>
<comment type="pathway">
    <text evidence="4">Cofactor biosynthesis; tetrahydrofolylpolyglutamate biosynthesis.</text>
</comment>
<dbReference type="PROSITE" id="PS01011">
    <property type="entry name" value="FOLYLPOLYGLU_SYNT_1"/>
    <property type="match status" value="1"/>
</dbReference>
<dbReference type="Pfam" id="PF02875">
    <property type="entry name" value="Mur_ligase_C"/>
    <property type="match status" value="1"/>
</dbReference>
<evidence type="ECO:0000256" key="11">
    <source>
        <dbReference type="ARBA" id="ARBA00022741"/>
    </source>
</evidence>
<comment type="catalytic activity">
    <reaction evidence="21">
        <text>7,8-dihydropteroate + L-glutamate + ATP = 7,8-dihydrofolate + ADP + phosphate + H(+)</text>
        <dbReference type="Rhea" id="RHEA:23584"/>
        <dbReference type="ChEBI" id="CHEBI:15378"/>
        <dbReference type="ChEBI" id="CHEBI:17839"/>
        <dbReference type="ChEBI" id="CHEBI:29985"/>
        <dbReference type="ChEBI" id="CHEBI:30616"/>
        <dbReference type="ChEBI" id="CHEBI:43474"/>
        <dbReference type="ChEBI" id="CHEBI:57451"/>
        <dbReference type="ChEBI" id="CHEBI:456216"/>
        <dbReference type="EC" id="6.3.2.12"/>
    </reaction>
</comment>
<dbReference type="EC" id="6.3.2.12" evidence="6"/>
<sequence>MFSKQGSSAIKKDLANTVLLCNSLNNPQERFKSIHIAGTNGKGSVSHMLASVLQVAGYKTGLYTSPHLRDFRERIRINGQMIAEADIINFVQEQRDLIDTISPSFFEVTVAMAFDYFAAQEVDIAVIEVGLGGRLDSTNIINPILSIITNISFDHVSILGNSLKEIAAEKSGIIKKGIPVVIGEAINEVVKKVFEDKAQQQYSTLTLASESWLIKNNKDSNEDVLSLEVSKPSNTNLQADAVIQVKPPLSDGSESLNLSLDLTGTYQLKNLKTVLSAIEQLRLIGFSITNEQIQSGLSQVTKLTGLMGRWQILDHNPLIICDTGHNEDGIQEVIKNIARISYHTLHMVIGMVKDKDITKVLSLLPKEARYYFCNPAIERAKPALDLAKEAEAAGLSGESYSSVHEALLAAKANANMNDFIFIGGSTYVVAEII</sequence>
<evidence type="ECO:0000259" key="24">
    <source>
        <dbReference type="Pfam" id="PF08245"/>
    </source>
</evidence>
<evidence type="ECO:0000256" key="21">
    <source>
        <dbReference type="ARBA" id="ARBA00049161"/>
    </source>
</evidence>
<evidence type="ECO:0000256" key="16">
    <source>
        <dbReference type="ARBA" id="ARBA00030592"/>
    </source>
</evidence>
<protein>
    <recommendedName>
        <fullName evidence="8">Dihydrofolate synthase/folylpolyglutamate synthase</fullName>
        <ecNumber evidence="6">6.3.2.12</ecNumber>
        <ecNumber evidence="7">6.3.2.17</ecNumber>
    </recommendedName>
    <alternativeName>
        <fullName evidence="17">Folylpoly-gamma-glutamate synthetase-dihydrofolate synthetase</fullName>
    </alternativeName>
    <alternativeName>
        <fullName evidence="15">Folylpolyglutamate synthetase</fullName>
    </alternativeName>
    <alternativeName>
        <fullName evidence="16">Tetrahydrofolylpolyglutamate synthase</fullName>
    </alternativeName>
</protein>
<dbReference type="PATRIC" id="fig|1150600.3.peg.211"/>
<dbReference type="NCBIfam" id="TIGR01499">
    <property type="entry name" value="folC"/>
    <property type="match status" value="1"/>
</dbReference>
<keyword evidence="13" id="KW-0460">Magnesium</keyword>
<comment type="catalytic activity">
    <reaction evidence="19">
        <text>10-formyltetrahydrofolyl-(gamma-L-Glu)(n) + L-glutamate + ATP = 10-formyltetrahydrofolyl-(gamma-L-Glu)(n+1) + ADP + phosphate + H(+)</text>
        <dbReference type="Rhea" id="RHEA:51904"/>
        <dbReference type="Rhea" id="RHEA-COMP:13088"/>
        <dbReference type="Rhea" id="RHEA-COMP:14300"/>
        <dbReference type="ChEBI" id="CHEBI:15378"/>
        <dbReference type="ChEBI" id="CHEBI:29985"/>
        <dbReference type="ChEBI" id="CHEBI:30616"/>
        <dbReference type="ChEBI" id="CHEBI:43474"/>
        <dbReference type="ChEBI" id="CHEBI:134413"/>
        <dbReference type="ChEBI" id="CHEBI:456216"/>
        <dbReference type="EC" id="6.3.2.17"/>
    </reaction>
</comment>
<evidence type="ECO:0000256" key="6">
    <source>
        <dbReference type="ARBA" id="ARBA00013023"/>
    </source>
</evidence>
<evidence type="ECO:0000256" key="14">
    <source>
        <dbReference type="ARBA" id="ARBA00022909"/>
    </source>
</evidence>
<dbReference type="EC" id="6.3.2.17" evidence="7"/>
<feature type="domain" description="Mur ligase C-terminal" evidence="23">
    <location>
        <begin position="308"/>
        <end position="425"/>
    </location>
</feature>
<dbReference type="STRING" id="1150600.ADIARSV_0216"/>
<comment type="cofactor">
    <cofactor evidence="1">
        <name>Mg(2+)</name>
        <dbReference type="ChEBI" id="CHEBI:18420"/>
    </cofactor>
</comment>
<reference evidence="25 26" key="1">
    <citation type="journal article" date="2013" name="Genome Announc.">
        <title>Draft Genome Sequence of Arcticibacter svalbardensis Strain MN12-7T, a Member of the Family Sphingobacteriaceae Isolated from an Arctic Soil Sample.</title>
        <authorList>
            <person name="Shivaji S."/>
            <person name="Ara S."/>
            <person name="Prasad S."/>
            <person name="Manasa B.P."/>
            <person name="Begum Z."/>
            <person name="Singh A."/>
            <person name="Kumar Pinnaka A."/>
        </authorList>
    </citation>
    <scope>NUCLEOTIDE SEQUENCE [LARGE SCALE GENOMIC DNA]</scope>
    <source>
        <strain evidence="25 26">MN12-7</strain>
    </source>
</reference>
<comment type="caution">
    <text evidence="25">The sequence shown here is derived from an EMBL/GenBank/DDBJ whole genome shotgun (WGS) entry which is preliminary data.</text>
</comment>
<dbReference type="GO" id="GO:0046872">
    <property type="term" value="F:metal ion binding"/>
    <property type="evidence" value="ECO:0007669"/>
    <property type="project" value="UniProtKB-KW"/>
</dbReference>
<evidence type="ECO:0000256" key="18">
    <source>
        <dbReference type="ARBA" id="ARBA00047493"/>
    </source>
</evidence>
<dbReference type="PROSITE" id="PS01012">
    <property type="entry name" value="FOLYLPOLYGLU_SYNT_2"/>
    <property type="match status" value="1"/>
</dbReference>
<comment type="catalytic activity">
    <reaction evidence="18">
        <text>(6S)-5,6,7,8-tetrahydrofolyl-(gamma-L-Glu)(n) + L-glutamate + ATP = (6S)-5,6,7,8-tetrahydrofolyl-(gamma-L-Glu)(n+1) + ADP + phosphate + H(+)</text>
        <dbReference type="Rhea" id="RHEA:10580"/>
        <dbReference type="Rhea" id="RHEA-COMP:14738"/>
        <dbReference type="Rhea" id="RHEA-COMP:14740"/>
        <dbReference type="ChEBI" id="CHEBI:15378"/>
        <dbReference type="ChEBI" id="CHEBI:29985"/>
        <dbReference type="ChEBI" id="CHEBI:30616"/>
        <dbReference type="ChEBI" id="CHEBI:43474"/>
        <dbReference type="ChEBI" id="CHEBI:141005"/>
        <dbReference type="ChEBI" id="CHEBI:456216"/>
        <dbReference type="EC" id="6.3.2.17"/>
    </reaction>
</comment>
<comment type="pathway">
    <text evidence="3">Cofactor biosynthesis; tetrahydrofolate biosynthesis; 7,8-dihydrofolate from 2-amino-4-hydroxy-6-hydroxymethyl-7,8-dihydropteridine diphosphate and 4-aminobenzoate: step 2/2.</text>
</comment>
<dbReference type="PANTHER" id="PTHR11136">
    <property type="entry name" value="FOLYLPOLYGLUTAMATE SYNTHASE-RELATED"/>
    <property type="match status" value="1"/>
</dbReference>
<keyword evidence="14" id="KW-0289">Folate biosynthesis</keyword>
<evidence type="ECO:0000313" key="26">
    <source>
        <dbReference type="Proteomes" id="UP000014174"/>
    </source>
</evidence>
<dbReference type="GO" id="GO:0005524">
    <property type="term" value="F:ATP binding"/>
    <property type="evidence" value="ECO:0007669"/>
    <property type="project" value="UniProtKB-KW"/>
</dbReference>
<evidence type="ECO:0000256" key="9">
    <source>
        <dbReference type="ARBA" id="ARBA00022598"/>
    </source>
</evidence>
<evidence type="ECO:0000256" key="1">
    <source>
        <dbReference type="ARBA" id="ARBA00001946"/>
    </source>
</evidence>
<comment type="function">
    <text evidence="2">Functions in two distinct reactions of the de novo folate biosynthetic pathway. Catalyzes the addition of a glutamate residue to dihydropteroate (7,8-dihydropteroate or H2Pte) to form dihydrofolate (7,8-dihydrofolate monoglutamate or H2Pte-Glu). Also catalyzes successive additions of L-glutamate to tetrahydrofolate or 10-formyltetrahydrofolate or 5,10-methylenetetrahydrofolate, leading to folylpolyglutamate derivatives.</text>
</comment>
<dbReference type="eggNOG" id="COG0285">
    <property type="taxonomic scope" value="Bacteria"/>
</dbReference>
<evidence type="ECO:0000256" key="17">
    <source>
        <dbReference type="ARBA" id="ARBA00032510"/>
    </source>
</evidence>
<evidence type="ECO:0000256" key="12">
    <source>
        <dbReference type="ARBA" id="ARBA00022840"/>
    </source>
</evidence>
<comment type="catalytic activity">
    <reaction evidence="20">
        <text>(6R)-5,10-methylenetetrahydrofolyl-(gamma-L-Glu)(n) + L-glutamate + ATP = (6R)-5,10-methylenetetrahydrofolyl-(gamma-L-Glu)(n+1) + ADP + phosphate + H(+)</text>
        <dbReference type="Rhea" id="RHEA:51912"/>
        <dbReference type="Rhea" id="RHEA-COMP:13257"/>
        <dbReference type="Rhea" id="RHEA-COMP:13258"/>
        <dbReference type="ChEBI" id="CHEBI:15378"/>
        <dbReference type="ChEBI" id="CHEBI:29985"/>
        <dbReference type="ChEBI" id="CHEBI:30616"/>
        <dbReference type="ChEBI" id="CHEBI:43474"/>
        <dbReference type="ChEBI" id="CHEBI:136572"/>
        <dbReference type="ChEBI" id="CHEBI:456216"/>
        <dbReference type="EC" id="6.3.2.17"/>
    </reaction>
</comment>
<keyword evidence="10" id="KW-0479">Metal-binding</keyword>
<evidence type="ECO:0000256" key="4">
    <source>
        <dbReference type="ARBA" id="ARBA00005150"/>
    </source>
</evidence>
<evidence type="ECO:0000259" key="23">
    <source>
        <dbReference type="Pfam" id="PF02875"/>
    </source>
</evidence>
<dbReference type="InterPro" id="IPR036615">
    <property type="entry name" value="Mur_ligase_C_dom_sf"/>
</dbReference>
<evidence type="ECO:0000256" key="5">
    <source>
        <dbReference type="ARBA" id="ARBA00008276"/>
    </source>
</evidence>
<dbReference type="SUPFAM" id="SSF53623">
    <property type="entry name" value="MurD-like peptide ligases, catalytic domain"/>
    <property type="match status" value="1"/>
</dbReference>
<dbReference type="AlphaFoldDB" id="R9GYM2"/>
<dbReference type="GO" id="GO:0008841">
    <property type="term" value="F:dihydrofolate synthase activity"/>
    <property type="evidence" value="ECO:0007669"/>
    <property type="project" value="UniProtKB-EC"/>
</dbReference>
<keyword evidence="26" id="KW-1185">Reference proteome</keyword>